<accession>A0ABX1K8N8</accession>
<dbReference type="Proteomes" id="UP001429745">
    <property type="component" value="Unassembled WGS sequence"/>
</dbReference>
<keyword evidence="2" id="KW-1185">Reference proteome</keyword>
<sequence length="94" mass="9836">MTLTLTQTAAEAVKQIVARVPQAEDGGVRIRDTGAPSGFELSVAPDPEPQDTIVVTDGARVFLDEVAAASLEDRILDAELAQDGSVRFALGSQV</sequence>
<dbReference type="RefSeq" id="WP_168910976.1">
    <property type="nucleotide sequence ID" value="NZ_JABACI010000001.1"/>
</dbReference>
<reference evidence="1 2" key="1">
    <citation type="submission" date="2020-04" db="EMBL/GenBank/DDBJ databases">
        <title>CFH 90308 Microbacterium sp.</title>
        <authorList>
            <person name="Nie G."/>
            <person name="Ming H."/>
            <person name="Xia T."/>
        </authorList>
    </citation>
    <scope>NUCLEOTIDE SEQUENCE [LARGE SCALE GENOMIC DNA]</scope>
    <source>
        <strain evidence="1 2">CFH 90308</strain>
    </source>
</reference>
<dbReference type="Gene3D" id="2.60.300.12">
    <property type="entry name" value="HesB-like domain"/>
    <property type="match status" value="1"/>
</dbReference>
<gene>
    <name evidence="1" type="ORF">HF576_01265</name>
</gene>
<dbReference type="SUPFAM" id="SSF89360">
    <property type="entry name" value="HesB-like domain"/>
    <property type="match status" value="1"/>
</dbReference>
<evidence type="ECO:0000313" key="1">
    <source>
        <dbReference type="EMBL" id="NLP82470.1"/>
    </source>
</evidence>
<proteinExistence type="predicted"/>
<evidence type="ECO:0000313" key="2">
    <source>
        <dbReference type="Proteomes" id="UP001429745"/>
    </source>
</evidence>
<dbReference type="EMBL" id="JABACI010000001">
    <property type="protein sequence ID" value="NLP82470.1"/>
    <property type="molecule type" value="Genomic_DNA"/>
</dbReference>
<comment type="caution">
    <text evidence="1">The sequence shown here is derived from an EMBL/GenBank/DDBJ whole genome shotgun (WGS) entry which is preliminary data.</text>
</comment>
<dbReference type="InterPro" id="IPR035903">
    <property type="entry name" value="HesB-like_dom_sf"/>
</dbReference>
<protein>
    <submittedName>
        <fullName evidence="1">Fe-S cluster assembly protein HesB</fullName>
    </submittedName>
</protein>
<organism evidence="1 2">
    <name type="scientific">Microbacterium salsuginis</name>
    <dbReference type="NCBI Taxonomy" id="2722803"/>
    <lineage>
        <taxon>Bacteria</taxon>
        <taxon>Bacillati</taxon>
        <taxon>Actinomycetota</taxon>
        <taxon>Actinomycetes</taxon>
        <taxon>Micrococcales</taxon>
        <taxon>Microbacteriaceae</taxon>
        <taxon>Microbacterium</taxon>
    </lineage>
</organism>
<name>A0ABX1K8N8_9MICO</name>